<accession>A0ABV8HYN5</accession>
<feature type="compositionally biased region" description="Pro residues" evidence="1">
    <location>
        <begin position="266"/>
        <end position="282"/>
    </location>
</feature>
<keyword evidence="4" id="KW-1185">Reference proteome</keyword>
<evidence type="ECO:0000313" key="4">
    <source>
        <dbReference type="Proteomes" id="UP001595765"/>
    </source>
</evidence>
<dbReference type="Proteomes" id="UP001595765">
    <property type="component" value="Unassembled WGS sequence"/>
</dbReference>
<gene>
    <name evidence="3" type="ORF">ACFO3J_32585</name>
</gene>
<reference evidence="4" key="1">
    <citation type="journal article" date="2019" name="Int. J. Syst. Evol. Microbiol.">
        <title>The Global Catalogue of Microorganisms (GCM) 10K type strain sequencing project: providing services to taxonomists for standard genome sequencing and annotation.</title>
        <authorList>
            <consortium name="The Broad Institute Genomics Platform"/>
            <consortium name="The Broad Institute Genome Sequencing Center for Infectious Disease"/>
            <person name="Wu L."/>
            <person name="Ma J."/>
        </authorList>
    </citation>
    <scope>NUCLEOTIDE SEQUENCE [LARGE SCALE GENOMIC DNA]</scope>
    <source>
        <strain evidence="4">CGMCC 4.7237</strain>
    </source>
</reference>
<comment type="caution">
    <text evidence="3">The sequence shown here is derived from an EMBL/GenBank/DDBJ whole genome shotgun (WGS) entry which is preliminary data.</text>
</comment>
<evidence type="ECO:0000313" key="3">
    <source>
        <dbReference type="EMBL" id="MFC4036152.1"/>
    </source>
</evidence>
<evidence type="ECO:0000256" key="1">
    <source>
        <dbReference type="SAM" id="MobiDB-lite"/>
    </source>
</evidence>
<proteinExistence type="predicted"/>
<sequence length="282" mass="30417">MAYDPTDDRWRDHHVTPRYLAGPTSSGDVALRPLLDRGWTLNHDKLGNVYVTTPDHTVRLGYLPEGDDDALWKITAYSDPFAMPRWLVTFQDSAPTEIVAGFTTALAAAYAEGPHSYLYYGSSDLAALDVGTPLVAAGWSHSFATAGVSFHSPDGLAEVHLRRSRLDHSAEMTGHQERWLTLAGPPGSQWYATASSFTPEGLVAAMHTALTDPAPVIRYGDDLRRLPPQATATAVKPTVPTPLEVRRAQAARARSTLPAGAARPVIPAPHQAPAPHRPGPGR</sequence>
<feature type="domain" description="DUF317" evidence="2">
    <location>
        <begin position="151"/>
        <end position="216"/>
    </location>
</feature>
<dbReference type="InterPro" id="IPR005523">
    <property type="entry name" value="DUF317_SPDY"/>
</dbReference>
<dbReference type="EMBL" id="JBHSBB010000039">
    <property type="protein sequence ID" value="MFC4036152.1"/>
    <property type="molecule type" value="Genomic_DNA"/>
</dbReference>
<name>A0ABV8HYN5_9ACTN</name>
<dbReference type="RefSeq" id="WP_386437343.1">
    <property type="nucleotide sequence ID" value="NZ_JBHSBB010000039.1"/>
</dbReference>
<evidence type="ECO:0000259" key="2">
    <source>
        <dbReference type="Pfam" id="PF03771"/>
    </source>
</evidence>
<feature type="domain" description="DUF317" evidence="2">
    <location>
        <begin position="52"/>
        <end position="109"/>
    </location>
</feature>
<dbReference type="Pfam" id="PF03771">
    <property type="entry name" value="SPDY"/>
    <property type="match status" value="2"/>
</dbReference>
<feature type="region of interest" description="Disordered" evidence="1">
    <location>
        <begin position="248"/>
        <end position="282"/>
    </location>
</feature>
<protein>
    <submittedName>
        <fullName evidence="3">DUF317 domain-containing protein</fullName>
    </submittedName>
</protein>
<organism evidence="3 4">
    <name type="scientific">Streptomyces polygonati</name>
    <dbReference type="NCBI Taxonomy" id="1617087"/>
    <lineage>
        <taxon>Bacteria</taxon>
        <taxon>Bacillati</taxon>
        <taxon>Actinomycetota</taxon>
        <taxon>Actinomycetes</taxon>
        <taxon>Kitasatosporales</taxon>
        <taxon>Streptomycetaceae</taxon>
        <taxon>Streptomyces</taxon>
    </lineage>
</organism>